<protein>
    <submittedName>
        <fullName evidence="2">Uncharacterized protein</fullName>
    </submittedName>
</protein>
<gene>
    <name evidence="2" type="ORF">HWI92_17680</name>
</gene>
<keyword evidence="1" id="KW-1133">Transmembrane helix</keyword>
<evidence type="ECO:0000313" key="3">
    <source>
        <dbReference type="Proteomes" id="UP000612680"/>
    </source>
</evidence>
<sequence length="82" mass="9817">MEQASSPQYFGFPQKHVRARKKPRPVIQWVILVAILVLAIFEVYWFVFRNQDNIPQPTQVVTYLEVQTYQIFPINHLCTFMF</sequence>
<keyword evidence="1" id="KW-0812">Transmembrane</keyword>
<evidence type="ECO:0000313" key="2">
    <source>
        <dbReference type="EMBL" id="QRR02611.1"/>
    </source>
</evidence>
<proteinExistence type="predicted"/>
<name>A0ABX7I924_9BACT</name>
<accession>A0ABX7I924</accession>
<keyword evidence="1" id="KW-0472">Membrane</keyword>
<dbReference type="EMBL" id="CP056775">
    <property type="protein sequence ID" value="QRR02611.1"/>
    <property type="molecule type" value="Genomic_DNA"/>
</dbReference>
<reference evidence="2 3" key="1">
    <citation type="submission" date="2020-06" db="EMBL/GenBank/DDBJ databases">
        <title>Dyadobacter sandarakinus sp. nov., isolated from the soil of the Arctic Yellow River Station.</title>
        <authorList>
            <person name="Zhang Y."/>
            <person name="Peng F."/>
        </authorList>
    </citation>
    <scope>NUCLEOTIDE SEQUENCE [LARGE SCALE GENOMIC DNA]</scope>
    <source>
        <strain evidence="2 3">Q3-56</strain>
    </source>
</reference>
<feature type="transmembrane region" description="Helical" evidence="1">
    <location>
        <begin position="26"/>
        <end position="47"/>
    </location>
</feature>
<dbReference type="RefSeq" id="WP_204657737.1">
    <property type="nucleotide sequence ID" value="NZ_CP056775.1"/>
</dbReference>
<organism evidence="2 3">
    <name type="scientific">Dyadobacter sandarakinus</name>
    <dbReference type="NCBI Taxonomy" id="2747268"/>
    <lineage>
        <taxon>Bacteria</taxon>
        <taxon>Pseudomonadati</taxon>
        <taxon>Bacteroidota</taxon>
        <taxon>Cytophagia</taxon>
        <taxon>Cytophagales</taxon>
        <taxon>Spirosomataceae</taxon>
        <taxon>Dyadobacter</taxon>
    </lineage>
</organism>
<evidence type="ECO:0000256" key="1">
    <source>
        <dbReference type="SAM" id="Phobius"/>
    </source>
</evidence>
<dbReference type="Proteomes" id="UP000612680">
    <property type="component" value="Chromosome"/>
</dbReference>
<keyword evidence="3" id="KW-1185">Reference proteome</keyword>